<dbReference type="GO" id="GO:0005829">
    <property type="term" value="C:cytosol"/>
    <property type="evidence" value="ECO:0007669"/>
    <property type="project" value="TreeGrafter"/>
</dbReference>
<keyword evidence="4" id="KW-1185">Reference proteome</keyword>
<dbReference type="GO" id="GO:0051087">
    <property type="term" value="F:protein-folding chaperone binding"/>
    <property type="evidence" value="ECO:0007669"/>
    <property type="project" value="TreeGrafter"/>
</dbReference>
<evidence type="ECO:0000259" key="2">
    <source>
        <dbReference type="Pfam" id="PF01556"/>
    </source>
</evidence>
<accession>A0A401PZU9</accession>
<dbReference type="InterPro" id="IPR002939">
    <property type="entry name" value="DnaJ_C"/>
</dbReference>
<keyword evidence="1" id="KW-0143">Chaperone</keyword>
<dbReference type="PANTHER" id="PTHR24078:SF519">
    <property type="entry name" value="DNAJ HOMOLOG SUBFAMILY B MEMBER 13"/>
    <property type="match status" value="1"/>
</dbReference>
<dbReference type="GO" id="GO:0051082">
    <property type="term" value="F:unfolded protein binding"/>
    <property type="evidence" value="ECO:0007669"/>
    <property type="project" value="InterPro"/>
</dbReference>
<dbReference type="AlphaFoldDB" id="A0A401PZU9"/>
<name>A0A401PZU9_SCYTO</name>
<comment type="caution">
    <text evidence="3">The sequence shown here is derived from an EMBL/GenBank/DDBJ whole genome shotgun (WGS) entry which is preliminary data.</text>
</comment>
<protein>
    <recommendedName>
        <fullName evidence="2">Chaperone DnaJ C-terminal domain-containing protein</fullName>
    </recommendedName>
</protein>
<feature type="domain" description="Chaperone DnaJ C-terminal" evidence="2">
    <location>
        <begin position="21"/>
        <end position="137"/>
    </location>
</feature>
<gene>
    <name evidence="3" type="ORF">scyTo_0017765</name>
</gene>
<evidence type="ECO:0000313" key="3">
    <source>
        <dbReference type="EMBL" id="GCB78646.1"/>
    </source>
</evidence>
<dbReference type="OMA" id="FFCREEN"/>
<dbReference type="EMBL" id="BFAA01011822">
    <property type="protein sequence ID" value="GCB78646.1"/>
    <property type="molecule type" value="Genomic_DNA"/>
</dbReference>
<dbReference type="InterPro" id="IPR008971">
    <property type="entry name" value="HSP40/DnaJ_pept-bd"/>
</dbReference>
<feature type="non-terminal residue" evidence="3">
    <location>
        <position position="1"/>
    </location>
</feature>
<sequence length="147" mass="16496">EISLGFGGPQGRGAKKQDPHIEKDLYLSLEDLFHGCLKKIKISRRTMNEDGHTSSIKDKILTIQVKQGWKLGTKITFPKEGDQGPNNIPSDIIFVLKEKPHKFFCREENDLIFCAPISLAKALTGHTVQIETLDGRFLSIPINDIVQ</sequence>
<dbReference type="Proteomes" id="UP000288216">
    <property type="component" value="Unassembled WGS sequence"/>
</dbReference>
<dbReference type="SUPFAM" id="SSF49493">
    <property type="entry name" value="HSP40/DnaJ peptide-binding domain"/>
    <property type="match status" value="2"/>
</dbReference>
<proteinExistence type="predicted"/>
<reference evidence="3 4" key="1">
    <citation type="journal article" date="2018" name="Nat. Ecol. Evol.">
        <title>Shark genomes provide insights into elasmobranch evolution and the origin of vertebrates.</title>
        <authorList>
            <person name="Hara Y"/>
            <person name="Yamaguchi K"/>
            <person name="Onimaru K"/>
            <person name="Kadota M"/>
            <person name="Koyanagi M"/>
            <person name="Keeley SD"/>
            <person name="Tatsumi K"/>
            <person name="Tanaka K"/>
            <person name="Motone F"/>
            <person name="Kageyama Y"/>
            <person name="Nozu R"/>
            <person name="Adachi N"/>
            <person name="Nishimura O"/>
            <person name="Nakagawa R"/>
            <person name="Tanegashima C"/>
            <person name="Kiyatake I"/>
            <person name="Matsumoto R"/>
            <person name="Murakumo K"/>
            <person name="Nishida K"/>
            <person name="Terakita A"/>
            <person name="Kuratani S"/>
            <person name="Sato K"/>
            <person name="Hyodo S Kuraku.S."/>
        </authorList>
    </citation>
    <scope>NUCLEOTIDE SEQUENCE [LARGE SCALE GENOMIC DNA]</scope>
</reference>
<dbReference type="Pfam" id="PF01556">
    <property type="entry name" value="DnaJ_C"/>
    <property type="match status" value="1"/>
</dbReference>
<evidence type="ECO:0000256" key="1">
    <source>
        <dbReference type="ARBA" id="ARBA00023186"/>
    </source>
</evidence>
<organism evidence="3 4">
    <name type="scientific">Scyliorhinus torazame</name>
    <name type="common">Cloudy catshark</name>
    <name type="synonym">Catulus torazame</name>
    <dbReference type="NCBI Taxonomy" id="75743"/>
    <lineage>
        <taxon>Eukaryota</taxon>
        <taxon>Metazoa</taxon>
        <taxon>Chordata</taxon>
        <taxon>Craniata</taxon>
        <taxon>Vertebrata</taxon>
        <taxon>Chondrichthyes</taxon>
        <taxon>Elasmobranchii</taxon>
        <taxon>Galeomorphii</taxon>
        <taxon>Galeoidea</taxon>
        <taxon>Carcharhiniformes</taxon>
        <taxon>Scyliorhinidae</taxon>
        <taxon>Scyliorhinus</taxon>
    </lineage>
</organism>
<dbReference type="OrthoDB" id="550424at2759"/>
<dbReference type="CDD" id="cd10747">
    <property type="entry name" value="DnaJ_C"/>
    <property type="match status" value="1"/>
</dbReference>
<dbReference type="InterPro" id="IPR051339">
    <property type="entry name" value="DnaJ_subfamily_B"/>
</dbReference>
<dbReference type="STRING" id="75743.A0A401PZU9"/>
<dbReference type="GO" id="GO:0006457">
    <property type="term" value="P:protein folding"/>
    <property type="evidence" value="ECO:0007669"/>
    <property type="project" value="InterPro"/>
</dbReference>
<evidence type="ECO:0000313" key="4">
    <source>
        <dbReference type="Proteomes" id="UP000288216"/>
    </source>
</evidence>
<dbReference type="PANTHER" id="PTHR24078">
    <property type="entry name" value="DNAJ HOMOLOG SUBFAMILY C MEMBER"/>
    <property type="match status" value="1"/>
</dbReference>
<dbReference type="FunFam" id="2.60.260.20:FF:000002">
    <property type="entry name" value="Dnaj homolog subfamily b member"/>
    <property type="match status" value="1"/>
</dbReference>
<dbReference type="Gene3D" id="2.60.260.20">
    <property type="entry name" value="Urease metallochaperone UreE, N-terminal domain"/>
    <property type="match status" value="2"/>
</dbReference>